<dbReference type="CDD" id="cd01149">
    <property type="entry name" value="HutB"/>
    <property type="match status" value="1"/>
</dbReference>
<feature type="domain" description="Fe/B12 periplasmic-binding" evidence="1">
    <location>
        <begin position="57"/>
        <end position="312"/>
    </location>
</feature>
<dbReference type="PROSITE" id="PS50983">
    <property type="entry name" value="FE_B12_PBP"/>
    <property type="match status" value="1"/>
</dbReference>
<evidence type="ECO:0000313" key="2">
    <source>
        <dbReference type="EMBL" id="TKT69993.1"/>
    </source>
</evidence>
<reference evidence="2" key="1">
    <citation type="submission" date="2019-04" db="EMBL/GenBank/DDBJ databases">
        <title>Whole genome sequencing of cave bacteria.</title>
        <authorList>
            <person name="Gan H.M."/>
            <person name="Barton H."/>
            <person name="Savka M.A."/>
        </authorList>
    </citation>
    <scope>NUCLEOTIDE SEQUENCE [LARGE SCALE GENOMIC DNA]</scope>
    <source>
        <strain evidence="2">LC387</strain>
    </source>
</reference>
<organism evidence="2 3">
    <name type="scientific">Afipia massiliensis</name>
    <dbReference type="NCBI Taxonomy" id="211460"/>
    <lineage>
        <taxon>Bacteria</taxon>
        <taxon>Pseudomonadati</taxon>
        <taxon>Pseudomonadota</taxon>
        <taxon>Alphaproteobacteria</taxon>
        <taxon>Hyphomicrobiales</taxon>
        <taxon>Nitrobacteraceae</taxon>
        <taxon>Afipia</taxon>
    </lineage>
</organism>
<protein>
    <submittedName>
        <fullName evidence="2">Hemin ABC transporter substrate-binding protein</fullName>
    </submittedName>
</protein>
<dbReference type="Pfam" id="PF01497">
    <property type="entry name" value="Peripla_BP_2"/>
    <property type="match status" value="1"/>
</dbReference>
<dbReference type="RefSeq" id="WP_137325079.1">
    <property type="nucleotide sequence ID" value="NZ_LBIA02000001.1"/>
</dbReference>
<dbReference type="SUPFAM" id="SSF53807">
    <property type="entry name" value="Helical backbone' metal receptor"/>
    <property type="match status" value="1"/>
</dbReference>
<dbReference type="OrthoDB" id="9797736at2"/>
<dbReference type="InterPro" id="IPR050902">
    <property type="entry name" value="ABC_Transporter_SBP"/>
</dbReference>
<sequence>MNCRMPAPRTTGVLLGVTLALAAGLCVSAVPFAAARAESIVVHDARGRDVAIGNRSRIVSIGGAITEILYALGLEDRIVGVDTTSLYPPKALGEKPNVGYMRQLSAEGVLGLNPQLILAIEGSGPKETLEVLDAAKIPFVSFPETYTEQGLIDKIKMVAHAMDADARGACLTAAVSGDLAELKKLRDNVKKPARVMFVMSFLNGRAMVAGHKTAANEIIKLAGGVNAVDGFEGYKPVNDEAIVAAKPDVILTMQRGREQLDAQTVFANPSFALTPAAAKKSFVAMDGLYLLGFGPRTAAAARDLALSLYPDLTDKAATWKPATLTVDCHK</sequence>
<dbReference type="PANTHER" id="PTHR30535:SF4">
    <property type="entry name" value="HEMIN-BINDING PERIPLASMIC PROTEIN HMUT"/>
    <property type="match status" value="1"/>
</dbReference>
<dbReference type="STRING" id="211460.YH63_18515"/>
<evidence type="ECO:0000313" key="3">
    <source>
        <dbReference type="Proteomes" id="UP000034832"/>
    </source>
</evidence>
<keyword evidence="3" id="KW-1185">Reference proteome</keyword>
<dbReference type="Proteomes" id="UP000034832">
    <property type="component" value="Unassembled WGS sequence"/>
</dbReference>
<dbReference type="InterPro" id="IPR002491">
    <property type="entry name" value="ABC_transptr_periplasmic_BD"/>
</dbReference>
<dbReference type="PANTHER" id="PTHR30535">
    <property type="entry name" value="VITAMIN B12-BINDING PROTEIN"/>
    <property type="match status" value="1"/>
</dbReference>
<name>A0A4V6BDK5_9BRAD</name>
<comment type="caution">
    <text evidence="2">The sequence shown here is derived from an EMBL/GenBank/DDBJ whole genome shotgun (WGS) entry which is preliminary data.</text>
</comment>
<dbReference type="EMBL" id="LBIA02000001">
    <property type="protein sequence ID" value="TKT69993.1"/>
    <property type="molecule type" value="Genomic_DNA"/>
</dbReference>
<accession>A0A4V6BDK5</accession>
<evidence type="ECO:0000259" key="1">
    <source>
        <dbReference type="PROSITE" id="PS50983"/>
    </source>
</evidence>
<dbReference type="AlphaFoldDB" id="A0A4V6BDK5"/>
<dbReference type="Gene3D" id="3.40.50.1980">
    <property type="entry name" value="Nitrogenase molybdenum iron protein domain"/>
    <property type="match status" value="2"/>
</dbReference>
<gene>
    <name evidence="2" type="ORF">YH63_000335</name>
</gene>
<proteinExistence type="predicted"/>